<accession>A0A914Z9J0</accession>
<keyword evidence="3" id="KW-1185">Reference proteome</keyword>
<dbReference type="Proteomes" id="UP000887577">
    <property type="component" value="Unplaced"/>
</dbReference>
<feature type="region of interest" description="Disordered" evidence="1">
    <location>
        <begin position="531"/>
        <end position="553"/>
    </location>
</feature>
<feature type="compositionally biased region" description="Low complexity" evidence="1">
    <location>
        <begin position="604"/>
        <end position="650"/>
    </location>
</feature>
<dbReference type="Gene3D" id="1.10.10.60">
    <property type="entry name" value="Homeodomain-like"/>
    <property type="match status" value="1"/>
</dbReference>
<dbReference type="PANTHER" id="PTHR46850">
    <property type="entry name" value="CHROMODOMAIN-HELICASE-DNA-BINDING PROTEIN 9"/>
    <property type="match status" value="1"/>
</dbReference>
<name>A0A914Z9J0_9BILA</name>
<dbReference type="InterPro" id="IPR056342">
    <property type="entry name" value="HTH_CHD6-9"/>
</dbReference>
<evidence type="ECO:0000313" key="4">
    <source>
        <dbReference type="WBParaSite" id="PSU_v2.g8990.t1"/>
    </source>
</evidence>
<evidence type="ECO:0000259" key="2">
    <source>
        <dbReference type="Pfam" id="PF23078"/>
    </source>
</evidence>
<feature type="compositionally biased region" description="Gly residues" evidence="1">
    <location>
        <begin position="536"/>
        <end position="548"/>
    </location>
</feature>
<proteinExistence type="predicted"/>
<feature type="region of interest" description="Disordered" evidence="1">
    <location>
        <begin position="438"/>
        <end position="470"/>
    </location>
</feature>
<sequence>MLLAWGWGRWSLIKEKLENNLEEREIEHMARCFLLHCLREYRGDEKSRDYVWKLITPKGENVIKSDDKKDTNIFQQGWASNPEYNPPGFAIDHSFRRHHEIITEKWAEKCANPEISHTEINIKAPALGEFPPNTKWDSECDKSFLIGVYRHGNENNELIKADEKLCFIEKLEDGGFLSTTDINNRFKKLLLQHIRQTEMTLQSQTSIRNMIKQNSSQRGNWSVEEEDDFIRVLINYGVWDQTVNDKVNIKWTKFRERATSLAKKTDAQMMENLYCVLARCSKVQNSALGEADEARAEILSRIPAKKCTIILHRLTLMRKVHINGMAKDENYRRTHIRMIPLLSMPKGWTYELDERLFNVADTFGVNQLRKKLSTLSEFKTIELPSNKELWQRLYEIVLTLESGKYGGTVDHLQYDEESDDEREDELWVLALSNAGKQAAALPTATPESSSGGGGGGGGSSRRTQNKKKANAAAAAAAAAAATAVSVTPSSSSSSSKKDINSAHQNFVKQMDQAALQQQNYLMMHAAASLAGAAGSSTGGSGGSGGGSGKQTSNSAAATNDIVAQIAQLQAILQFTSSAGSGVTNASFNKAIEDAMNLSKKDSAHSTPTTSTSKTSNLNASTPSSSQKVSTTSSVSQSQKASTSTASASTPSTSAASAAAALAYPQMNCAEAEAFEKAALDQLGIGFAELMVLQSLDPSKF</sequence>
<feature type="region of interest" description="Disordered" evidence="1">
    <location>
        <begin position="598"/>
        <end position="650"/>
    </location>
</feature>
<organism evidence="3 4">
    <name type="scientific">Panagrolaimus superbus</name>
    <dbReference type="NCBI Taxonomy" id="310955"/>
    <lineage>
        <taxon>Eukaryota</taxon>
        <taxon>Metazoa</taxon>
        <taxon>Ecdysozoa</taxon>
        <taxon>Nematoda</taxon>
        <taxon>Chromadorea</taxon>
        <taxon>Rhabditida</taxon>
        <taxon>Tylenchina</taxon>
        <taxon>Panagrolaimomorpha</taxon>
        <taxon>Panagrolaimoidea</taxon>
        <taxon>Panagrolaimidae</taxon>
        <taxon>Panagrolaimus</taxon>
    </lineage>
</organism>
<dbReference type="InterPro" id="IPR051493">
    <property type="entry name" value="CHD"/>
</dbReference>
<feature type="compositionally biased region" description="Gly residues" evidence="1">
    <location>
        <begin position="450"/>
        <end position="459"/>
    </location>
</feature>
<dbReference type="AlphaFoldDB" id="A0A914Z9J0"/>
<reference evidence="4" key="1">
    <citation type="submission" date="2022-11" db="UniProtKB">
        <authorList>
            <consortium name="WormBaseParasite"/>
        </authorList>
    </citation>
    <scope>IDENTIFICATION</scope>
</reference>
<evidence type="ECO:0000313" key="3">
    <source>
        <dbReference type="Proteomes" id="UP000887577"/>
    </source>
</evidence>
<feature type="domain" description="Chromodomain-helicase-DNA-binding protein 6-9 tri-helical" evidence="2">
    <location>
        <begin position="204"/>
        <end position="295"/>
    </location>
</feature>
<evidence type="ECO:0000256" key="1">
    <source>
        <dbReference type="SAM" id="MobiDB-lite"/>
    </source>
</evidence>
<dbReference type="Pfam" id="PF23078">
    <property type="entry name" value="HTH_CHD6-9"/>
    <property type="match status" value="1"/>
</dbReference>
<dbReference type="PANTHER" id="PTHR46850:SF1">
    <property type="entry name" value="CHROMODOMAIN-HELICASE-DNA-BINDING PROTEIN 9"/>
    <property type="match status" value="1"/>
</dbReference>
<protein>
    <recommendedName>
        <fullName evidence="2">Chromodomain-helicase-DNA-binding protein 6-9 tri-helical domain-containing protein</fullName>
    </recommendedName>
</protein>
<dbReference type="WBParaSite" id="PSU_v2.g8990.t1">
    <property type="protein sequence ID" value="PSU_v2.g8990.t1"/>
    <property type="gene ID" value="PSU_v2.g8990"/>
</dbReference>